<gene>
    <name evidence="3" type="primary">Dgri\GH19350</name>
    <name evidence="3" type="ORF">Dgri_GH19350</name>
</gene>
<accession>B4JFN0</accession>
<reference evidence="3 4" key="1">
    <citation type="journal article" date="2007" name="Nature">
        <title>Evolution of genes and genomes on the Drosophila phylogeny.</title>
        <authorList>
            <consortium name="Drosophila 12 Genomes Consortium"/>
            <person name="Clark A.G."/>
            <person name="Eisen M.B."/>
            <person name="Smith D.R."/>
            <person name="Bergman C.M."/>
            <person name="Oliver B."/>
            <person name="Markow T.A."/>
            <person name="Kaufman T.C."/>
            <person name="Kellis M."/>
            <person name="Gelbart W."/>
            <person name="Iyer V.N."/>
            <person name="Pollard D.A."/>
            <person name="Sackton T.B."/>
            <person name="Larracuente A.M."/>
            <person name="Singh N.D."/>
            <person name="Abad J.P."/>
            <person name="Abt D.N."/>
            <person name="Adryan B."/>
            <person name="Aguade M."/>
            <person name="Akashi H."/>
            <person name="Anderson W.W."/>
            <person name="Aquadro C.F."/>
            <person name="Ardell D.H."/>
            <person name="Arguello R."/>
            <person name="Artieri C.G."/>
            <person name="Barbash D.A."/>
            <person name="Barker D."/>
            <person name="Barsanti P."/>
            <person name="Batterham P."/>
            <person name="Batzoglou S."/>
            <person name="Begun D."/>
            <person name="Bhutkar A."/>
            <person name="Blanco E."/>
            <person name="Bosak S.A."/>
            <person name="Bradley R.K."/>
            <person name="Brand A.D."/>
            <person name="Brent M.R."/>
            <person name="Brooks A.N."/>
            <person name="Brown R.H."/>
            <person name="Butlin R.K."/>
            <person name="Caggese C."/>
            <person name="Calvi B.R."/>
            <person name="Bernardo de Carvalho A."/>
            <person name="Caspi A."/>
            <person name="Castrezana S."/>
            <person name="Celniker S.E."/>
            <person name="Chang J.L."/>
            <person name="Chapple C."/>
            <person name="Chatterji S."/>
            <person name="Chinwalla A."/>
            <person name="Civetta A."/>
            <person name="Clifton S.W."/>
            <person name="Comeron J.M."/>
            <person name="Costello J.C."/>
            <person name="Coyne J.A."/>
            <person name="Daub J."/>
            <person name="David R.G."/>
            <person name="Delcher A.L."/>
            <person name="Delehaunty K."/>
            <person name="Do C.B."/>
            <person name="Ebling H."/>
            <person name="Edwards K."/>
            <person name="Eickbush T."/>
            <person name="Evans J.D."/>
            <person name="Filipski A."/>
            <person name="Findeiss S."/>
            <person name="Freyhult E."/>
            <person name="Fulton L."/>
            <person name="Fulton R."/>
            <person name="Garcia A.C."/>
            <person name="Gardiner A."/>
            <person name="Garfield D.A."/>
            <person name="Garvin B.E."/>
            <person name="Gibson G."/>
            <person name="Gilbert D."/>
            <person name="Gnerre S."/>
            <person name="Godfrey J."/>
            <person name="Good R."/>
            <person name="Gotea V."/>
            <person name="Gravely B."/>
            <person name="Greenberg A.J."/>
            <person name="Griffiths-Jones S."/>
            <person name="Gross S."/>
            <person name="Guigo R."/>
            <person name="Gustafson E.A."/>
            <person name="Haerty W."/>
            <person name="Hahn M.W."/>
            <person name="Halligan D.L."/>
            <person name="Halpern A.L."/>
            <person name="Halter G.M."/>
            <person name="Han M.V."/>
            <person name="Heger A."/>
            <person name="Hillier L."/>
            <person name="Hinrichs A.S."/>
            <person name="Holmes I."/>
            <person name="Hoskins R.A."/>
            <person name="Hubisz M.J."/>
            <person name="Hultmark D."/>
            <person name="Huntley M.A."/>
            <person name="Jaffe D.B."/>
            <person name="Jagadeeshan S."/>
            <person name="Jeck W.R."/>
            <person name="Johnson J."/>
            <person name="Jones C.D."/>
            <person name="Jordan W.C."/>
            <person name="Karpen G.H."/>
            <person name="Kataoka E."/>
            <person name="Keightley P.D."/>
            <person name="Kheradpour P."/>
            <person name="Kirkness E.F."/>
            <person name="Koerich L.B."/>
            <person name="Kristiansen K."/>
            <person name="Kudrna D."/>
            <person name="Kulathinal R.J."/>
            <person name="Kumar S."/>
            <person name="Kwok R."/>
            <person name="Lander E."/>
            <person name="Langley C.H."/>
            <person name="Lapoint R."/>
            <person name="Lazzaro B.P."/>
            <person name="Lee S.J."/>
            <person name="Levesque L."/>
            <person name="Li R."/>
            <person name="Lin C.F."/>
            <person name="Lin M.F."/>
            <person name="Lindblad-Toh K."/>
            <person name="Llopart A."/>
            <person name="Long M."/>
            <person name="Low L."/>
            <person name="Lozovsky E."/>
            <person name="Lu J."/>
            <person name="Luo M."/>
            <person name="Machado C.A."/>
            <person name="Makalowski W."/>
            <person name="Marzo M."/>
            <person name="Matsuda M."/>
            <person name="Matzkin L."/>
            <person name="McAllister B."/>
            <person name="McBride C.S."/>
            <person name="McKernan B."/>
            <person name="McKernan K."/>
            <person name="Mendez-Lago M."/>
            <person name="Minx P."/>
            <person name="Mollenhauer M.U."/>
            <person name="Montooth K."/>
            <person name="Mount S.M."/>
            <person name="Mu X."/>
            <person name="Myers E."/>
            <person name="Negre B."/>
            <person name="Newfeld S."/>
            <person name="Nielsen R."/>
            <person name="Noor M.A."/>
            <person name="O'Grady P."/>
            <person name="Pachter L."/>
            <person name="Papaceit M."/>
            <person name="Parisi M.J."/>
            <person name="Parisi M."/>
            <person name="Parts L."/>
            <person name="Pedersen J.S."/>
            <person name="Pesole G."/>
            <person name="Phillippy A.M."/>
            <person name="Ponting C.P."/>
            <person name="Pop M."/>
            <person name="Porcelli D."/>
            <person name="Powell J.R."/>
            <person name="Prohaska S."/>
            <person name="Pruitt K."/>
            <person name="Puig M."/>
            <person name="Quesneville H."/>
            <person name="Ram K.R."/>
            <person name="Rand D."/>
            <person name="Rasmussen M.D."/>
            <person name="Reed L.K."/>
            <person name="Reenan R."/>
            <person name="Reily A."/>
            <person name="Remington K.A."/>
            <person name="Rieger T.T."/>
            <person name="Ritchie M.G."/>
            <person name="Robin C."/>
            <person name="Rogers Y.H."/>
            <person name="Rohde C."/>
            <person name="Rozas J."/>
            <person name="Rubenfield M.J."/>
            <person name="Ruiz A."/>
            <person name="Russo S."/>
            <person name="Salzberg S.L."/>
            <person name="Sanchez-Gracia A."/>
            <person name="Saranga D.J."/>
            <person name="Sato H."/>
            <person name="Schaeffer S.W."/>
            <person name="Schatz M.C."/>
            <person name="Schlenke T."/>
            <person name="Schwartz R."/>
            <person name="Segarra C."/>
            <person name="Singh R.S."/>
            <person name="Sirot L."/>
            <person name="Sirota M."/>
            <person name="Sisneros N.B."/>
            <person name="Smith C.D."/>
            <person name="Smith T.F."/>
            <person name="Spieth J."/>
            <person name="Stage D.E."/>
            <person name="Stark A."/>
            <person name="Stephan W."/>
            <person name="Strausberg R.L."/>
            <person name="Strempel S."/>
            <person name="Sturgill D."/>
            <person name="Sutton G."/>
            <person name="Sutton G.G."/>
            <person name="Tao W."/>
            <person name="Teichmann S."/>
            <person name="Tobari Y.N."/>
            <person name="Tomimura Y."/>
            <person name="Tsolas J.M."/>
            <person name="Valente V.L."/>
            <person name="Venter E."/>
            <person name="Venter J.C."/>
            <person name="Vicario S."/>
            <person name="Vieira F.G."/>
            <person name="Vilella A.J."/>
            <person name="Villasante A."/>
            <person name="Walenz B."/>
            <person name="Wang J."/>
            <person name="Wasserman M."/>
            <person name="Watts T."/>
            <person name="Wilson D."/>
            <person name="Wilson R.K."/>
            <person name="Wing R.A."/>
            <person name="Wolfner M.F."/>
            <person name="Wong A."/>
            <person name="Wong G.K."/>
            <person name="Wu C.I."/>
            <person name="Wu G."/>
            <person name="Yamamoto D."/>
            <person name="Yang H.P."/>
            <person name="Yang S.P."/>
            <person name="Yorke J.A."/>
            <person name="Yoshida K."/>
            <person name="Zdobnov E."/>
            <person name="Zhang P."/>
            <person name="Zhang Y."/>
            <person name="Zimin A.V."/>
            <person name="Baldwin J."/>
            <person name="Abdouelleil A."/>
            <person name="Abdulkadir J."/>
            <person name="Abebe A."/>
            <person name="Abera B."/>
            <person name="Abreu J."/>
            <person name="Acer S.C."/>
            <person name="Aftuck L."/>
            <person name="Alexander A."/>
            <person name="An P."/>
            <person name="Anderson E."/>
            <person name="Anderson S."/>
            <person name="Arachi H."/>
            <person name="Azer M."/>
            <person name="Bachantsang P."/>
            <person name="Barry A."/>
            <person name="Bayul T."/>
            <person name="Berlin A."/>
            <person name="Bessette D."/>
            <person name="Bloom T."/>
            <person name="Blye J."/>
            <person name="Boguslavskiy L."/>
            <person name="Bonnet C."/>
            <person name="Boukhgalter B."/>
            <person name="Bourzgui I."/>
            <person name="Brown A."/>
            <person name="Cahill P."/>
            <person name="Channer S."/>
            <person name="Cheshatsang Y."/>
            <person name="Chuda L."/>
            <person name="Citroen M."/>
            <person name="Collymore A."/>
            <person name="Cooke P."/>
            <person name="Costello M."/>
            <person name="D'Aco K."/>
            <person name="Daza R."/>
            <person name="De Haan G."/>
            <person name="DeGray S."/>
            <person name="DeMaso C."/>
            <person name="Dhargay N."/>
            <person name="Dooley K."/>
            <person name="Dooley E."/>
            <person name="Doricent M."/>
            <person name="Dorje P."/>
            <person name="Dorjee K."/>
            <person name="Dupes A."/>
            <person name="Elong R."/>
            <person name="Falk J."/>
            <person name="Farina A."/>
            <person name="Faro S."/>
            <person name="Ferguson D."/>
            <person name="Fisher S."/>
            <person name="Foley C.D."/>
            <person name="Franke A."/>
            <person name="Friedrich D."/>
            <person name="Gadbois L."/>
            <person name="Gearin G."/>
            <person name="Gearin C.R."/>
            <person name="Giannoukos G."/>
            <person name="Goode T."/>
            <person name="Graham J."/>
            <person name="Grandbois E."/>
            <person name="Grewal S."/>
            <person name="Gyaltsen K."/>
            <person name="Hafez N."/>
            <person name="Hagos B."/>
            <person name="Hall J."/>
            <person name="Henson C."/>
            <person name="Hollinger A."/>
            <person name="Honan T."/>
            <person name="Huard M.D."/>
            <person name="Hughes L."/>
            <person name="Hurhula B."/>
            <person name="Husby M.E."/>
            <person name="Kamat A."/>
            <person name="Kanga B."/>
            <person name="Kashin S."/>
            <person name="Khazanovich D."/>
            <person name="Kisner P."/>
            <person name="Lance K."/>
            <person name="Lara M."/>
            <person name="Lee W."/>
            <person name="Lennon N."/>
            <person name="Letendre F."/>
            <person name="LeVine R."/>
            <person name="Lipovsky A."/>
            <person name="Liu X."/>
            <person name="Liu J."/>
            <person name="Liu S."/>
            <person name="Lokyitsang T."/>
            <person name="Lokyitsang Y."/>
            <person name="Lubonja R."/>
            <person name="Lui A."/>
            <person name="MacDonald P."/>
            <person name="Magnisalis V."/>
            <person name="Maru K."/>
            <person name="Matthews C."/>
            <person name="McCusker W."/>
            <person name="McDonough S."/>
            <person name="Mehta T."/>
            <person name="Meldrim J."/>
            <person name="Meneus L."/>
            <person name="Mihai O."/>
            <person name="Mihalev A."/>
            <person name="Mihova T."/>
            <person name="Mittelman R."/>
            <person name="Mlenga V."/>
            <person name="Montmayeur A."/>
            <person name="Mulrain L."/>
            <person name="Navidi A."/>
            <person name="Naylor J."/>
            <person name="Negash T."/>
            <person name="Nguyen T."/>
            <person name="Nguyen N."/>
            <person name="Nicol R."/>
            <person name="Norbu C."/>
            <person name="Norbu N."/>
            <person name="Novod N."/>
            <person name="O'Neill B."/>
            <person name="Osman S."/>
            <person name="Markiewicz E."/>
            <person name="Oyono O.L."/>
            <person name="Patti C."/>
            <person name="Phunkhang P."/>
            <person name="Pierre F."/>
            <person name="Priest M."/>
            <person name="Raghuraman S."/>
            <person name="Rege F."/>
            <person name="Reyes R."/>
            <person name="Rise C."/>
            <person name="Rogov P."/>
            <person name="Ross K."/>
            <person name="Ryan E."/>
            <person name="Settipalli S."/>
            <person name="Shea T."/>
            <person name="Sherpa N."/>
            <person name="Shi L."/>
            <person name="Shih D."/>
            <person name="Sparrow T."/>
            <person name="Spaulding J."/>
            <person name="Stalker J."/>
            <person name="Stange-Thomann N."/>
            <person name="Stavropoulos S."/>
            <person name="Stone C."/>
            <person name="Strader C."/>
            <person name="Tesfaye S."/>
            <person name="Thomson T."/>
            <person name="Thoulutsang Y."/>
            <person name="Thoulutsang D."/>
            <person name="Topham K."/>
            <person name="Topping I."/>
            <person name="Tsamla T."/>
            <person name="Vassiliev H."/>
            <person name="Vo A."/>
            <person name="Wangchuk T."/>
            <person name="Wangdi T."/>
            <person name="Weiand M."/>
            <person name="Wilkinson J."/>
            <person name="Wilson A."/>
            <person name="Yadav S."/>
            <person name="Young G."/>
            <person name="Yu Q."/>
            <person name="Zembek L."/>
            <person name="Zhong D."/>
            <person name="Zimmer A."/>
            <person name="Zwirko Z."/>
            <person name="Jaffe D.B."/>
            <person name="Alvarez P."/>
            <person name="Brockman W."/>
            <person name="Butler J."/>
            <person name="Chin C."/>
            <person name="Gnerre S."/>
            <person name="Grabherr M."/>
            <person name="Kleber M."/>
            <person name="Mauceli E."/>
            <person name="MacCallum I."/>
        </authorList>
    </citation>
    <scope>NUCLEOTIDE SEQUENCE [LARGE SCALE GENOMIC DNA]</scope>
    <source>
        <strain evidence="4">Tucson 15287-2541.00</strain>
    </source>
</reference>
<dbReference type="OrthoDB" id="300641at2759"/>
<organism evidence="4">
    <name type="scientific">Drosophila grimshawi</name>
    <name type="common">Hawaiian fruit fly</name>
    <name type="synonym">Idiomyia grimshawi</name>
    <dbReference type="NCBI Taxonomy" id="7222"/>
    <lineage>
        <taxon>Eukaryota</taxon>
        <taxon>Metazoa</taxon>
        <taxon>Ecdysozoa</taxon>
        <taxon>Arthropoda</taxon>
        <taxon>Hexapoda</taxon>
        <taxon>Insecta</taxon>
        <taxon>Pterygota</taxon>
        <taxon>Neoptera</taxon>
        <taxon>Endopterygota</taxon>
        <taxon>Diptera</taxon>
        <taxon>Brachycera</taxon>
        <taxon>Muscomorpha</taxon>
        <taxon>Ephydroidea</taxon>
        <taxon>Drosophilidae</taxon>
        <taxon>Drosophila</taxon>
        <taxon>Hawaiian Drosophila</taxon>
    </lineage>
</organism>
<dbReference type="OMA" id="IQNETFC"/>
<sequence length="275" mass="30776">MSQTQECQEPSFFYLDLCYDECPQHTYPITNADELDDGVTLSELSAPVTSTSLDVDNELHSTGSSSSGISSSSTDKDDPLQAAERRRRIEDVESNILLLTPRQSRICASCDKSCLRCYGPNASQCSTCYPGSQLRRLPQTNETFCYAYVVRSTVVDISSPSKAQQMHDNSNLMRSMHWSIALLIIAVIVSLVGMGVAGNMVYRRRVSREERYTRVALIADDDSDEEQNEELFNAHITAPSDVLEYHDERQPNELPSQADDEAESEDEERAQLVPE</sequence>
<dbReference type="eggNOG" id="ENOG502T9QI">
    <property type="taxonomic scope" value="Eukaryota"/>
</dbReference>
<keyword evidence="2" id="KW-1133">Transmembrane helix</keyword>
<dbReference type="Proteomes" id="UP000001070">
    <property type="component" value="Unassembled WGS sequence"/>
</dbReference>
<keyword evidence="4" id="KW-1185">Reference proteome</keyword>
<dbReference type="InterPro" id="IPR006212">
    <property type="entry name" value="Furin_repeat"/>
</dbReference>
<dbReference type="CDD" id="cd00064">
    <property type="entry name" value="FU"/>
    <property type="match status" value="1"/>
</dbReference>
<feature type="compositionally biased region" description="Basic and acidic residues" evidence="1">
    <location>
        <begin position="74"/>
        <end position="86"/>
    </location>
</feature>
<keyword evidence="2" id="KW-0472">Membrane</keyword>
<dbReference type="Gene3D" id="2.10.220.10">
    <property type="entry name" value="Hormone Receptor, Insulin-like Growth Factor Receptor 1, Chain A, domain 2"/>
    <property type="match status" value="1"/>
</dbReference>
<dbReference type="SMART" id="SM00261">
    <property type="entry name" value="FU"/>
    <property type="match status" value="1"/>
</dbReference>
<feature type="compositionally biased region" description="Acidic residues" evidence="1">
    <location>
        <begin position="258"/>
        <end position="268"/>
    </location>
</feature>
<protein>
    <submittedName>
        <fullName evidence="3">GH19350</fullName>
    </submittedName>
</protein>
<dbReference type="HOGENOM" id="CLU_1054758_0_0_1"/>
<dbReference type="STRING" id="7222.B4JFN0"/>
<dbReference type="EMBL" id="CH916369">
    <property type="protein sequence ID" value="EDV93511.1"/>
    <property type="molecule type" value="Genomic_DNA"/>
</dbReference>
<evidence type="ECO:0000256" key="1">
    <source>
        <dbReference type="SAM" id="MobiDB-lite"/>
    </source>
</evidence>
<dbReference type="AlphaFoldDB" id="B4JFN0"/>
<keyword evidence="2" id="KW-0812">Transmembrane</keyword>
<feature type="transmembrane region" description="Helical" evidence="2">
    <location>
        <begin position="178"/>
        <end position="202"/>
    </location>
</feature>
<dbReference type="InterPro" id="IPR009030">
    <property type="entry name" value="Growth_fac_rcpt_cys_sf"/>
</dbReference>
<feature type="compositionally biased region" description="Low complexity" evidence="1">
    <location>
        <begin position="61"/>
        <end position="73"/>
    </location>
</feature>
<name>B4JFN0_DROGR</name>
<feature type="region of interest" description="Disordered" evidence="1">
    <location>
        <begin position="52"/>
        <end position="86"/>
    </location>
</feature>
<evidence type="ECO:0000313" key="4">
    <source>
        <dbReference type="Proteomes" id="UP000001070"/>
    </source>
</evidence>
<dbReference type="PhylomeDB" id="B4JFN0"/>
<proteinExistence type="predicted"/>
<evidence type="ECO:0000313" key="3">
    <source>
        <dbReference type="EMBL" id="EDV93511.1"/>
    </source>
</evidence>
<evidence type="ECO:0000256" key="2">
    <source>
        <dbReference type="SAM" id="Phobius"/>
    </source>
</evidence>
<feature type="region of interest" description="Disordered" evidence="1">
    <location>
        <begin position="247"/>
        <end position="275"/>
    </location>
</feature>
<dbReference type="SUPFAM" id="SSF57184">
    <property type="entry name" value="Growth factor receptor domain"/>
    <property type="match status" value="1"/>
</dbReference>